<feature type="compositionally biased region" description="Polar residues" evidence="1">
    <location>
        <begin position="294"/>
        <end position="319"/>
    </location>
</feature>
<dbReference type="EMBL" id="JARBJD010000009">
    <property type="protein sequence ID" value="KAK2962814.1"/>
    <property type="molecule type" value="Genomic_DNA"/>
</dbReference>
<evidence type="ECO:0000313" key="2">
    <source>
        <dbReference type="EMBL" id="KAK2962814.1"/>
    </source>
</evidence>
<proteinExistence type="predicted"/>
<feature type="compositionally biased region" description="Polar residues" evidence="1">
    <location>
        <begin position="268"/>
        <end position="280"/>
    </location>
</feature>
<feature type="compositionally biased region" description="Polar residues" evidence="1">
    <location>
        <begin position="583"/>
        <end position="599"/>
    </location>
</feature>
<keyword evidence="3" id="KW-1185">Reference proteome</keyword>
<dbReference type="Proteomes" id="UP001281761">
    <property type="component" value="Unassembled WGS sequence"/>
</dbReference>
<evidence type="ECO:0000313" key="3">
    <source>
        <dbReference type="Proteomes" id="UP001281761"/>
    </source>
</evidence>
<feature type="region of interest" description="Disordered" evidence="1">
    <location>
        <begin position="372"/>
        <end position="418"/>
    </location>
</feature>
<protein>
    <submittedName>
        <fullName evidence="2">Uncharacterized protein</fullName>
    </submittedName>
</protein>
<feature type="region of interest" description="Disordered" evidence="1">
    <location>
        <begin position="244"/>
        <end position="338"/>
    </location>
</feature>
<gene>
    <name evidence="2" type="ORF">BLNAU_2249</name>
</gene>
<comment type="caution">
    <text evidence="2">The sequence shown here is derived from an EMBL/GenBank/DDBJ whole genome shotgun (WGS) entry which is preliminary data.</text>
</comment>
<name>A0ABQ9YGD4_9EUKA</name>
<sequence length="697" mass="77393">MPLSAAINLCDSLTQIITSEERWANVISFLMSLSSNPNIPFQSLIFSVIDNLLSLDFAMSNPSALCFVQDSLLSESNSKTQLTPEFLTLFLTMLTIHQKYESRKKARLQSTGKLFFESTCFFHPSTFSTYLSLFVFWLSPDAIQKIEQNLQKQLVQDQILAVRSFTLEILKSTLLAVLNHEDPGILEVFKQHQSTLLGALSDLTMPVFDSLHRFFDARSFQLVNTEPSTPISFLDQIIHKINPSHPPSRNLPPSVKSSPLPPFRNPFDASSKQSYNQPLNGPTPISPNSRKKNTQLPTQLQSPRVLQITIPTFSSTLSKSRTSPDETPPSSSPITPTQLVQGYAILTPTETVRHVQQNHFSDLIASNDKFSASKDDDVMSSTTVDIPTTPQSFSTSSLTSNTRSEKRPRLKHTKSSSLRVLAPLGSHIAPISTISLKTNFQRPQSQSDQSSGSRSALLTDSSDRNQKSPASHMNEPHKTRLLRAGPTLSEFESTEYTHSESEVIGDGSFLELPKHRKSKDNLSALELSESTTCAATLIMPRPTHHSRTKSVPTNPLSIPHHRHTLTMSAYDTYQFLEHFTLQTPESSTPGQSSTQSRTPQSHDIRNMQTIPEVPLETQQILLAHPPTSARSENTSSMFVAEAHALSQLPHTTSVPSLHHVPKVQELLLSPPHLSMGVHPQELRAPDASTHLFPFADE</sequence>
<accession>A0ABQ9YGD4</accession>
<feature type="region of interest" description="Disordered" evidence="1">
    <location>
        <begin position="583"/>
        <end position="602"/>
    </location>
</feature>
<feature type="region of interest" description="Disordered" evidence="1">
    <location>
        <begin position="439"/>
        <end position="486"/>
    </location>
</feature>
<feature type="compositionally biased region" description="Low complexity" evidence="1">
    <location>
        <begin position="441"/>
        <end position="455"/>
    </location>
</feature>
<reference evidence="2 3" key="1">
    <citation type="journal article" date="2022" name="bioRxiv">
        <title>Genomics of Preaxostyla Flagellates Illuminates Evolutionary Transitions and the Path Towards Mitochondrial Loss.</title>
        <authorList>
            <person name="Novak L.V.F."/>
            <person name="Treitli S.C."/>
            <person name="Pyrih J."/>
            <person name="Halakuc P."/>
            <person name="Pipaliya S.V."/>
            <person name="Vacek V."/>
            <person name="Brzon O."/>
            <person name="Soukal P."/>
            <person name="Eme L."/>
            <person name="Dacks J.B."/>
            <person name="Karnkowska A."/>
            <person name="Elias M."/>
            <person name="Hampl V."/>
        </authorList>
    </citation>
    <scope>NUCLEOTIDE SEQUENCE [LARGE SCALE GENOMIC DNA]</scope>
    <source>
        <strain evidence="2">NAU3</strain>
        <tissue evidence="2">Gut</tissue>
    </source>
</reference>
<evidence type="ECO:0000256" key="1">
    <source>
        <dbReference type="SAM" id="MobiDB-lite"/>
    </source>
</evidence>
<organism evidence="2 3">
    <name type="scientific">Blattamonas nauphoetae</name>
    <dbReference type="NCBI Taxonomy" id="2049346"/>
    <lineage>
        <taxon>Eukaryota</taxon>
        <taxon>Metamonada</taxon>
        <taxon>Preaxostyla</taxon>
        <taxon>Oxymonadida</taxon>
        <taxon>Blattamonas</taxon>
    </lineage>
</organism>
<feature type="compositionally biased region" description="Polar residues" evidence="1">
    <location>
        <begin position="379"/>
        <end position="402"/>
    </location>
</feature>